<keyword evidence="2" id="KW-0813">Transport</keyword>
<evidence type="ECO:0000256" key="2">
    <source>
        <dbReference type="ARBA" id="ARBA00022448"/>
    </source>
</evidence>
<dbReference type="Gene3D" id="3.40.50.300">
    <property type="entry name" value="P-loop containing nucleotide triphosphate hydrolases"/>
    <property type="match status" value="1"/>
</dbReference>
<gene>
    <name evidence="7" type="ORF">LCGC14_0954310</name>
</gene>
<dbReference type="EMBL" id="LAZR01003412">
    <property type="protein sequence ID" value="KKN18586.1"/>
    <property type="molecule type" value="Genomic_DNA"/>
</dbReference>
<dbReference type="GO" id="GO:0005524">
    <property type="term" value="F:ATP binding"/>
    <property type="evidence" value="ECO:0007669"/>
    <property type="project" value="UniProtKB-KW"/>
</dbReference>
<keyword evidence="3" id="KW-0547">Nucleotide-binding</keyword>
<dbReference type="InterPro" id="IPR027417">
    <property type="entry name" value="P-loop_NTPase"/>
</dbReference>
<evidence type="ECO:0000256" key="4">
    <source>
        <dbReference type="ARBA" id="ARBA00022840"/>
    </source>
</evidence>
<dbReference type="Pfam" id="PF00005">
    <property type="entry name" value="ABC_tran"/>
    <property type="match status" value="1"/>
</dbReference>
<comment type="similarity">
    <text evidence="1">Belongs to the ABC transporter superfamily.</text>
</comment>
<evidence type="ECO:0000256" key="1">
    <source>
        <dbReference type="ARBA" id="ARBA00005417"/>
    </source>
</evidence>
<dbReference type="SMART" id="SM00382">
    <property type="entry name" value="AAA"/>
    <property type="match status" value="1"/>
</dbReference>
<dbReference type="PANTHER" id="PTHR43335">
    <property type="entry name" value="ABC TRANSPORTER, ATP-BINDING PROTEIN"/>
    <property type="match status" value="1"/>
</dbReference>
<feature type="domain" description="ABC transporter" evidence="6">
    <location>
        <begin position="2"/>
        <end position="230"/>
    </location>
</feature>
<keyword evidence="4" id="KW-0067">ATP-binding</keyword>
<organism evidence="7">
    <name type="scientific">marine sediment metagenome</name>
    <dbReference type="NCBI Taxonomy" id="412755"/>
    <lineage>
        <taxon>unclassified sequences</taxon>
        <taxon>metagenomes</taxon>
        <taxon>ecological metagenomes</taxon>
    </lineage>
</organism>
<evidence type="ECO:0000256" key="3">
    <source>
        <dbReference type="ARBA" id="ARBA00022741"/>
    </source>
</evidence>
<accession>A0A0F9QZL9</accession>
<dbReference type="PROSITE" id="PS50893">
    <property type="entry name" value="ABC_TRANSPORTER_2"/>
    <property type="match status" value="1"/>
</dbReference>
<dbReference type="SUPFAM" id="SSF52540">
    <property type="entry name" value="P-loop containing nucleoside triphosphate hydrolases"/>
    <property type="match status" value="1"/>
</dbReference>
<sequence length="317" mass="35813">MIRTQNLLKKYNEFKAVDNLSLEVKEGEIYGFLGPNGAGKTTTILMLLGILKPTQGEVYLFGQNITKDFLSIKKKMGVVSEKQYLYKEMTAGEYLNFFADLYGVKNRKKKIDQLLEAVNLLEVRNRKLGAFSRGMQQKLGFARALLHDPQLLLLDEPVSGLDPTGIKQIRDLIEQENKKGRTIFISSHLLSEVERLCGKVGIINKGRLLAEDTMDNLRKRLTDAVELEIELTEAKKEIIDTLAAFDFIKGLKREENLLTIKVKADKDYRAQISEAISQQGGVVLGIKKKEMSLEEAFITITEKNISLLTEKEQEAAE</sequence>
<proteinExistence type="inferred from homology"/>
<dbReference type="InterPro" id="IPR003593">
    <property type="entry name" value="AAA+_ATPase"/>
</dbReference>
<feature type="coiled-coil region" evidence="5">
    <location>
        <begin position="217"/>
        <end position="244"/>
    </location>
</feature>
<evidence type="ECO:0000256" key="5">
    <source>
        <dbReference type="SAM" id="Coils"/>
    </source>
</evidence>
<name>A0A0F9QZL9_9ZZZZ</name>
<evidence type="ECO:0000259" key="6">
    <source>
        <dbReference type="PROSITE" id="PS50893"/>
    </source>
</evidence>
<keyword evidence="5" id="KW-0175">Coiled coil</keyword>
<dbReference type="InterPro" id="IPR003439">
    <property type="entry name" value="ABC_transporter-like_ATP-bd"/>
</dbReference>
<dbReference type="AlphaFoldDB" id="A0A0F9QZL9"/>
<comment type="caution">
    <text evidence="7">The sequence shown here is derived from an EMBL/GenBank/DDBJ whole genome shotgun (WGS) entry which is preliminary data.</text>
</comment>
<dbReference type="GO" id="GO:0016887">
    <property type="term" value="F:ATP hydrolysis activity"/>
    <property type="evidence" value="ECO:0007669"/>
    <property type="project" value="InterPro"/>
</dbReference>
<dbReference type="PANTHER" id="PTHR43335:SF4">
    <property type="entry name" value="ABC TRANSPORTER, ATP-BINDING PROTEIN"/>
    <property type="match status" value="1"/>
</dbReference>
<evidence type="ECO:0000313" key="7">
    <source>
        <dbReference type="EMBL" id="KKN18586.1"/>
    </source>
</evidence>
<reference evidence="7" key="1">
    <citation type="journal article" date="2015" name="Nature">
        <title>Complex archaea that bridge the gap between prokaryotes and eukaryotes.</title>
        <authorList>
            <person name="Spang A."/>
            <person name="Saw J.H."/>
            <person name="Jorgensen S.L."/>
            <person name="Zaremba-Niedzwiedzka K."/>
            <person name="Martijn J."/>
            <person name="Lind A.E."/>
            <person name="van Eijk R."/>
            <person name="Schleper C."/>
            <person name="Guy L."/>
            <person name="Ettema T.J."/>
        </authorList>
    </citation>
    <scope>NUCLEOTIDE SEQUENCE</scope>
</reference>
<protein>
    <recommendedName>
        <fullName evidence="6">ABC transporter domain-containing protein</fullName>
    </recommendedName>
</protein>